<dbReference type="AlphaFoldDB" id="A0AAJ6AIV9"/>
<organism evidence="1 2">
    <name type="scientific">Auritidibacter ignavus</name>
    <dbReference type="NCBI Taxonomy" id="678932"/>
    <lineage>
        <taxon>Bacteria</taxon>
        <taxon>Bacillati</taxon>
        <taxon>Actinomycetota</taxon>
        <taxon>Actinomycetes</taxon>
        <taxon>Micrococcales</taxon>
        <taxon>Micrococcaceae</taxon>
        <taxon>Auritidibacter</taxon>
    </lineage>
</organism>
<keyword evidence="2" id="KW-1185">Reference proteome</keyword>
<proteinExistence type="predicted"/>
<dbReference type="RefSeq" id="WP_110123191.1">
    <property type="nucleotide sequence ID" value="NZ_CP122561.1"/>
</dbReference>
<reference evidence="1 2" key="1">
    <citation type="submission" date="2023-03" db="EMBL/GenBank/DDBJ databases">
        <title>Complete genome sequences of several Auritidibacter ignavus strains isolated from ear infections.</title>
        <authorList>
            <person name="Baehr T."/>
            <person name="Baumhoegger A.M."/>
        </authorList>
    </citation>
    <scope>NUCLEOTIDE SEQUENCE [LARGE SCALE GENOMIC DNA]</scope>
    <source>
        <strain evidence="1 2">BABAE-6</strain>
    </source>
</reference>
<dbReference type="Proteomes" id="UP001224674">
    <property type="component" value="Chromosome"/>
</dbReference>
<sequence>MSTEKIGTRRISQQGESAWTWELSAEQFRYGESVPQLGLDSIRPKTPTGTVIYEDVPADHALIDDLLNESEYDEAHWACYENALRCLATISASGEAAWSSDQIGRTRQYVDTSKDEQEKLTRLSQQVLETIDTVSEPSNVGKSGEKYPIKPGVPIGLGRVILDPTGRGMVLAPLGDAAPKAATAGRLIEELIWVSSLIQAKSEFKAKMAIKLAVSVAHSSPKYPNLLLYSTLLAFSAHVQRRLSAPMAPAETVDIFWPAIVKVAKNPAEVGLPWKGVR</sequence>
<evidence type="ECO:0000313" key="2">
    <source>
        <dbReference type="Proteomes" id="UP001224674"/>
    </source>
</evidence>
<evidence type="ECO:0000313" key="1">
    <source>
        <dbReference type="EMBL" id="WGH94308.1"/>
    </source>
</evidence>
<protein>
    <submittedName>
        <fullName evidence="1">Uncharacterized protein</fullName>
    </submittedName>
</protein>
<gene>
    <name evidence="1" type="ORF">QDX21_05835</name>
</gene>
<dbReference type="EMBL" id="CP122566">
    <property type="protein sequence ID" value="WGH94308.1"/>
    <property type="molecule type" value="Genomic_DNA"/>
</dbReference>
<accession>A0AAJ6AIV9</accession>
<name>A0AAJ6AIV9_9MICC</name>